<accession>A0A1G6CY70</accession>
<gene>
    <name evidence="1" type="ORF">SAMN02927930_01457</name>
</gene>
<organism evidence="1 2">
    <name type="scientific">Pseudidiomarina indica</name>
    <dbReference type="NCBI Taxonomy" id="1159017"/>
    <lineage>
        <taxon>Bacteria</taxon>
        <taxon>Pseudomonadati</taxon>
        <taxon>Pseudomonadota</taxon>
        <taxon>Gammaproteobacteria</taxon>
        <taxon>Alteromonadales</taxon>
        <taxon>Idiomarinaceae</taxon>
        <taxon>Pseudidiomarina</taxon>
    </lineage>
</organism>
<evidence type="ECO:0000313" key="1">
    <source>
        <dbReference type="EMBL" id="SDB37873.1"/>
    </source>
</evidence>
<sequence>MVEQSTENVDPLDAKMAFLERMKDFEFSTEILEQHMDKQEAEKKLATYLIALMFNMKAFAHRNRPINIMIEQIRNRVDDYEEIIFEAVSIDASVVSNPEIAEFISVWSFERNEEMLGKLSKAIVGKYPRGKRTVGLDDLRIMTAILEEVDGKVDVETVYEMSQLFNLIAEGKDLGAAIQKHLQTRKKDTRKSKAKTTS</sequence>
<dbReference type="Proteomes" id="UP000199626">
    <property type="component" value="Unassembled WGS sequence"/>
</dbReference>
<name>A0A1G6CY70_9GAMM</name>
<dbReference type="EMBL" id="FMXN01000007">
    <property type="protein sequence ID" value="SDB37873.1"/>
    <property type="molecule type" value="Genomic_DNA"/>
</dbReference>
<keyword evidence="2" id="KW-1185">Reference proteome</keyword>
<protein>
    <submittedName>
        <fullName evidence="1">Uncharacterized protein</fullName>
    </submittedName>
</protein>
<proteinExistence type="predicted"/>
<evidence type="ECO:0000313" key="2">
    <source>
        <dbReference type="Proteomes" id="UP000199626"/>
    </source>
</evidence>
<reference evidence="2" key="1">
    <citation type="submission" date="2016-10" db="EMBL/GenBank/DDBJ databases">
        <authorList>
            <person name="Varghese N."/>
            <person name="Submissions S."/>
        </authorList>
    </citation>
    <scope>NUCLEOTIDE SEQUENCE [LARGE SCALE GENOMIC DNA]</scope>
    <source>
        <strain evidence="2">CGMCC 1.10824</strain>
    </source>
</reference>
<dbReference type="AlphaFoldDB" id="A0A1G6CY70"/>